<keyword evidence="3" id="KW-1185">Reference proteome</keyword>
<proteinExistence type="predicted"/>
<feature type="compositionally biased region" description="Low complexity" evidence="1">
    <location>
        <begin position="9"/>
        <end position="21"/>
    </location>
</feature>
<reference evidence="2 3" key="1">
    <citation type="submission" date="2017-04" db="EMBL/GenBank/DDBJ databases">
        <title>Draft genome sequence of Marssonina coronaria NL1: causal agent of apple blotch.</title>
        <authorList>
            <person name="Cheng Q."/>
        </authorList>
    </citation>
    <scope>NUCLEOTIDE SEQUENCE [LARGE SCALE GENOMIC DNA]</scope>
    <source>
        <strain evidence="2 3">NL1</strain>
    </source>
</reference>
<dbReference type="EMBL" id="MZNU01000313">
    <property type="protein sequence ID" value="OWP00684.1"/>
    <property type="molecule type" value="Genomic_DNA"/>
</dbReference>
<dbReference type="InParanoid" id="A0A218YZ20"/>
<accession>A0A218YZ20</accession>
<comment type="caution">
    <text evidence="2">The sequence shown here is derived from an EMBL/GenBank/DDBJ whole genome shotgun (WGS) entry which is preliminary data.</text>
</comment>
<name>A0A218YZ20_9HELO</name>
<sequence length="175" mass="19232">MDSLKHAVQRSTSSASTTVARQITLPPPCEHIYHRQALISPLPPIYISPNTSLRPSTLARLSRSLDDLGARRARTPFLGRDVAQLRGELEQGMSSERRKIVYFYVLSLQDARKRAATELWLSRYKGFSMGGNGRLDFGLEIQTWNGAGGSGSGSVVEEPERVCRGKLGAGRCAVM</sequence>
<organism evidence="2 3">
    <name type="scientific">Diplocarpon coronariae</name>
    <dbReference type="NCBI Taxonomy" id="2795749"/>
    <lineage>
        <taxon>Eukaryota</taxon>
        <taxon>Fungi</taxon>
        <taxon>Dikarya</taxon>
        <taxon>Ascomycota</taxon>
        <taxon>Pezizomycotina</taxon>
        <taxon>Leotiomycetes</taxon>
        <taxon>Helotiales</taxon>
        <taxon>Drepanopezizaceae</taxon>
        <taxon>Diplocarpon</taxon>
    </lineage>
</organism>
<evidence type="ECO:0000313" key="2">
    <source>
        <dbReference type="EMBL" id="OWP00684.1"/>
    </source>
</evidence>
<feature type="region of interest" description="Disordered" evidence="1">
    <location>
        <begin position="1"/>
        <end position="21"/>
    </location>
</feature>
<evidence type="ECO:0000313" key="3">
    <source>
        <dbReference type="Proteomes" id="UP000242519"/>
    </source>
</evidence>
<dbReference type="Proteomes" id="UP000242519">
    <property type="component" value="Unassembled WGS sequence"/>
</dbReference>
<protein>
    <submittedName>
        <fullName evidence="2">Uncharacterized protein</fullName>
    </submittedName>
</protein>
<gene>
    <name evidence="2" type="ORF">B2J93_1069</name>
</gene>
<dbReference type="AlphaFoldDB" id="A0A218YZ20"/>
<evidence type="ECO:0000256" key="1">
    <source>
        <dbReference type="SAM" id="MobiDB-lite"/>
    </source>
</evidence>
<dbReference type="OrthoDB" id="3545889at2759"/>